<accession>A0A7U4JML5</accession>
<keyword evidence="5 6" id="KW-0472">Membrane</keyword>
<keyword evidence="2" id="KW-1003">Cell membrane</keyword>
<keyword evidence="4 6" id="KW-1133">Transmembrane helix</keyword>
<evidence type="ECO:0000256" key="1">
    <source>
        <dbReference type="ARBA" id="ARBA00004651"/>
    </source>
</evidence>
<evidence type="ECO:0000313" key="8">
    <source>
        <dbReference type="EMBL" id="AKC61926.1"/>
    </source>
</evidence>
<dbReference type="EMBL" id="CP009225">
    <property type="protein sequence ID" value="AKC61926.1"/>
    <property type="molecule type" value="Genomic_DNA"/>
</dbReference>
<evidence type="ECO:0000256" key="6">
    <source>
        <dbReference type="SAM" id="Phobius"/>
    </source>
</evidence>
<feature type="transmembrane region" description="Helical" evidence="6">
    <location>
        <begin position="586"/>
        <end position="613"/>
    </location>
</feature>
<feature type="domain" description="ABC3 transporter permease C-terminal" evidence="7">
    <location>
        <begin position="907"/>
        <end position="1020"/>
    </location>
</feature>
<dbReference type="PANTHER" id="PTHR30287:SF2">
    <property type="entry name" value="BLL1001 PROTEIN"/>
    <property type="match status" value="1"/>
</dbReference>
<evidence type="ECO:0000256" key="5">
    <source>
        <dbReference type="ARBA" id="ARBA00023136"/>
    </source>
</evidence>
<feature type="transmembrane region" description="Helical" evidence="6">
    <location>
        <begin position="994"/>
        <end position="1017"/>
    </location>
</feature>
<dbReference type="AlphaFoldDB" id="A0A7U4JML5"/>
<dbReference type="Gene3D" id="1.10.287.950">
    <property type="entry name" value="Methyl-accepting chemotaxis protein"/>
    <property type="match status" value="1"/>
</dbReference>
<evidence type="ECO:0000256" key="4">
    <source>
        <dbReference type="ARBA" id="ARBA00022989"/>
    </source>
</evidence>
<dbReference type="InterPro" id="IPR003838">
    <property type="entry name" value="ABC3_permease_C"/>
</dbReference>
<evidence type="ECO:0000256" key="2">
    <source>
        <dbReference type="ARBA" id="ARBA00022475"/>
    </source>
</evidence>
<feature type="transmembrane region" description="Helical" evidence="6">
    <location>
        <begin position="633"/>
        <end position="657"/>
    </location>
</feature>
<dbReference type="GO" id="GO:0005886">
    <property type="term" value="C:plasma membrane"/>
    <property type="evidence" value="ECO:0007669"/>
    <property type="project" value="UniProtKB-SubCell"/>
</dbReference>
<proteinExistence type="predicted"/>
<evidence type="ECO:0000259" key="7">
    <source>
        <dbReference type="Pfam" id="PF02687"/>
    </source>
</evidence>
<dbReference type="RefSeq" id="WP_003490343.1">
    <property type="nucleotide sequence ID" value="NZ_CP009225.1"/>
</dbReference>
<protein>
    <recommendedName>
        <fullName evidence="7">ABC3 transporter permease C-terminal domain-containing protein</fullName>
    </recommendedName>
</protein>
<feature type="transmembrane region" description="Helical" evidence="6">
    <location>
        <begin position="705"/>
        <end position="728"/>
    </location>
</feature>
<evidence type="ECO:0000256" key="3">
    <source>
        <dbReference type="ARBA" id="ARBA00022692"/>
    </source>
</evidence>
<comment type="subcellular location">
    <subcellularLocation>
        <location evidence="1">Cell membrane</location>
        <topology evidence="1">Multi-pass membrane protein</topology>
    </subcellularLocation>
</comment>
<sequence length="1034" mass="116471">MILNKRIKRELKNNIFRYGALFFMLVLGMSMVIGTSAATDSVINTIKECNKKNNIENGEFSVFVPLSGKDKEYLKRKGVQIEENFYMDFDLDNSSTLRVFKNRKGINLVQLNEGKLAVKDNEIVLEKHYAKNHNYSVNDIIRIADKKYIVTGIGTVPDYNLVMANPSDISSNIQKFSISFVSEKAYNTLKSSGRFKSSEEYCYSYILKGEMTDKELKDYLVNMDFDKEKITNIYMKQVIEKIENNKKKLIKSTEEIRDGSKNIADKSTKLKDGANKLEGGAIKLRDGLENLSDGAGTLSGAMGELRSGIDNIKSGTASLKRGSESLEEGLNKLTANNKALINGAEVVFNSMLVQASLDLSNITGKNISLNKNNYEQILNNLMSSSNDERLQRIILNIKKQLMSYKEFYDGLKNYLNGVDASYKGAVNLAQGAAKIDNGSQKLQEGASKVYNAGIKLKNGSEKLEKGSKDLKSGISKASKGASEFNKGNKELYKGTEKFKEGITKFANDNMNYKYENLTSFLVNKDNPRINGAEDDTKINKVVSMFSGIIFIILVAYMISVFITHNIEKESAVIGTLYSMGYLKKELLIHFLILPVVIVSLGGIIGTIIGFSLIPYMAKDSALYFSFPDVKKYYSLYLIGYGIIVPTLIAIIVNIVVINKKLSKEPLKLLRKEKKQNKISNINLGNMGFINRYRIRQQLREIRGNIILAAGLFLSILLMIFAFTIYGSITNLVDNTSKDVKFNYMYLLKYPPEENPDKSEACYTKSLNIYYDLLGADLEVAALGIDSNNPYYNFKVKCNKDEIYISDSVSKKFGYKKGDKITLNDNLEDKNYTFTVADIVKYSHGLYVFMDIDNMREVFGKQNNYYNTLLSDKKINIDSGRVLSVTTHKEIVDGVSLFLDNMFGMIVSLLIVSILVFMLVMYLLLKMMIDKGTFSISLIKVFGFNDKEINKLYLGSSLYTVLIAVIISIPMGKLIMNNIYPSMVANVATAMPAYIYPMNYVIIIAIIFVSYFIVNLFLKKHLKKVSLVEILKDRE</sequence>
<name>A0A7U4JML5_CLOSG</name>
<dbReference type="GeneID" id="92940452"/>
<feature type="transmembrane region" description="Helical" evidence="6">
    <location>
        <begin position="951"/>
        <end position="974"/>
    </location>
</feature>
<keyword evidence="3 6" id="KW-0812">Transmembrane</keyword>
<reference evidence="8 9" key="1">
    <citation type="journal article" date="2015" name="PLoS ONE">
        <title>A universal mariner transposon system for forward genetic studies in the genus clostridium.</title>
        <authorList>
            <person name="Zhang Y."/>
            <person name="Grosse-Honebrink A."/>
            <person name="Minton N.P."/>
        </authorList>
    </citation>
    <scope>NUCLEOTIDE SEQUENCE [LARGE SCALE GENOMIC DNA]</scope>
    <source>
        <strain evidence="8 9">NCIMB 10696</strain>
    </source>
</reference>
<feature type="transmembrane region" description="Helical" evidence="6">
    <location>
        <begin position="544"/>
        <end position="566"/>
    </location>
</feature>
<organism evidence="8 9">
    <name type="scientific">Clostridium sporogenes</name>
    <dbReference type="NCBI Taxonomy" id="1509"/>
    <lineage>
        <taxon>Bacteria</taxon>
        <taxon>Bacillati</taxon>
        <taxon>Bacillota</taxon>
        <taxon>Clostridia</taxon>
        <taxon>Eubacteriales</taxon>
        <taxon>Clostridiaceae</taxon>
        <taxon>Clostridium</taxon>
    </lineage>
</organism>
<dbReference type="PANTHER" id="PTHR30287">
    <property type="entry name" value="MEMBRANE COMPONENT OF PREDICTED ABC SUPERFAMILY METABOLITE UPTAKE TRANSPORTER"/>
    <property type="match status" value="1"/>
</dbReference>
<dbReference type="KEGG" id="cld:CLSPO_c12060"/>
<dbReference type="Pfam" id="PF02687">
    <property type="entry name" value="FtsX"/>
    <property type="match status" value="2"/>
</dbReference>
<feature type="domain" description="ABC3 transporter permease C-terminal" evidence="7">
    <location>
        <begin position="545"/>
        <end position="659"/>
    </location>
</feature>
<evidence type="ECO:0000313" key="9">
    <source>
        <dbReference type="Proteomes" id="UP000033052"/>
    </source>
</evidence>
<dbReference type="Proteomes" id="UP000033052">
    <property type="component" value="Chromosome"/>
</dbReference>
<feature type="transmembrane region" description="Helical" evidence="6">
    <location>
        <begin position="901"/>
        <end position="924"/>
    </location>
</feature>
<gene>
    <name evidence="8" type="ORF">CLSPO_c12060</name>
</gene>
<dbReference type="InterPro" id="IPR038766">
    <property type="entry name" value="Membrane_comp_ABC_pdt"/>
</dbReference>